<feature type="chain" id="PRO_5045402304" evidence="3">
    <location>
        <begin position="21"/>
        <end position="689"/>
    </location>
</feature>
<protein>
    <submittedName>
        <fullName evidence="4">PIG-L family deacetylase</fullName>
    </submittedName>
</protein>
<dbReference type="PANTHER" id="PTHR12993:SF26">
    <property type="entry name" value="1D-MYO-INOSITOL 2-ACETAMIDO-2-DEOXY-ALPHA-D-GLUCOPYRANOSIDE DEACETYLASE"/>
    <property type="match status" value="1"/>
</dbReference>
<evidence type="ECO:0000256" key="3">
    <source>
        <dbReference type="SAM" id="SignalP"/>
    </source>
</evidence>
<evidence type="ECO:0000256" key="1">
    <source>
        <dbReference type="ARBA" id="ARBA00022833"/>
    </source>
</evidence>
<proteinExistence type="predicted"/>
<dbReference type="Gene3D" id="2.120.10.70">
    <property type="entry name" value="Fucose-specific lectin"/>
    <property type="match status" value="1"/>
</dbReference>
<sequence length="689" mass="72592">MPATRRRLLRHALLGATALAAGGCGLLPDHRPAARTATDGGPGSGSGVAVTAGPGASVVQIVAHADDDLYFINPETERFLRAGVPLTSVYLTAGESAGLGPKAPAVRAGEVPVLDRAQYAAERFYGLRRAYARMVTGDLDSPWTRTAVLLRSGTAAEVATLRAAPHVRLVLLNLLEAGDRRRAYRGRSLPGLINGTAHSVPTLVLADGPVTSQYSYTREKLLAALDQLLTEARPTLVCTLDHDPEHKPGRHGRGVISTDHADHTATAQFVVTAVEHYRPPAGAPVPVLHSYRGYANQLWPQTLDAGTVAAKTALLVTYSGRGLPCGVRTGCGDHNVDNLRPTRRRFASTQHRYQGDIHWLRPLPDGRLTAFAVLAGQVVQWSQAAPGGTDFAEPVPLSGPPVLGQVAAVSLPDGRIRLFALRHGGLLGPPATQVRSVITCAQSAPGGPFGPWHDLGGPDGTRGAKAREIGLPYAAVDTGGRVHLVLRGWNRALHARTLTPDGRWSSWRRLPGPVDVQDGLCLLPRADGRTEIYAGTRTALYRWTLEPGGSAAAVRLPLQVPACAPSAVELPGRRVRLFLRPAASASVVVHDHDERTGRWSPGVPHSTGGYGPVAVVPASGGSQLTAARDDSGTVTTRTWPAGPPATGHPALLTGTPSLTRDRAGRTYLATIGADGRLAVTRADPAEPRA</sequence>
<evidence type="ECO:0000313" key="5">
    <source>
        <dbReference type="Proteomes" id="UP000749040"/>
    </source>
</evidence>
<gene>
    <name evidence="4" type="ORF">ITX44_25230</name>
</gene>
<dbReference type="PROSITE" id="PS51318">
    <property type="entry name" value="TAT"/>
    <property type="match status" value="1"/>
</dbReference>
<evidence type="ECO:0000313" key="4">
    <source>
        <dbReference type="EMBL" id="MBM9507791.1"/>
    </source>
</evidence>
<organism evidence="4 5">
    <name type="scientific">Actinacidiphila acididurans</name>
    <dbReference type="NCBI Taxonomy" id="2784346"/>
    <lineage>
        <taxon>Bacteria</taxon>
        <taxon>Bacillati</taxon>
        <taxon>Actinomycetota</taxon>
        <taxon>Actinomycetes</taxon>
        <taxon>Kitasatosporales</taxon>
        <taxon>Streptomycetaceae</taxon>
        <taxon>Actinacidiphila</taxon>
    </lineage>
</organism>
<feature type="signal peptide" evidence="3">
    <location>
        <begin position="1"/>
        <end position="20"/>
    </location>
</feature>
<dbReference type="InterPro" id="IPR006311">
    <property type="entry name" value="TAT_signal"/>
</dbReference>
<keyword evidence="3" id="KW-0732">Signal</keyword>
<dbReference type="PANTHER" id="PTHR12993">
    <property type="entry name" value="N-ACETYLGLUCOSAMINYL-PHOSPHATIDYLINOSITOL DE-N-ACETYLASE-RELATED"/>
    <property type="match status" value="1"/>
</dbReference>
<dbReference type="Proteomes" id="UP000749040">
    <property type="component" value="Unassembled WGS sequence"/>
</dbReference>
<keyword evidence="5" id="KW-1185">Reference proteome</keyword>
<name>A0ABS2TZ58_9ACTN</name>
<feature type="region of interest" description="Disordered" evidence="2">
    <location>
        <begin position="633"/>
        <end position="658"/>
    </location>
</feature>
<dbReference type="EMBL" id="JADKYB010000014">
    <property type="protein sequence ID" value="MBM9507791.1"/>
    <property type="molecule type" value="Genomic_DNA"/>
</dbReference>
<keyword evidence="1" id="KW-0862">Zinc</keyword>
<dbReference type="SUPFAM" id="SSF89372">
    <property type="entry name" value="Fucose-specific lectin"/>
    <property type="match status" value="1"/>
</dbReference>
<dbReference type="Gene3D" id="3.40.50.10320">
    <property type="entry name" value="LmbE-like"/>
    <property type="match status" value="1"/>
</dbReference>
<dbReference type="PROSITE" id="PS51257">
    <property type="entry name" value="PROKAR_LIPOPROTEIN"/>
    <property type="match status" value="1"/>
</dbReference>
<dbReference type="SUPFAM" id="SSF102588">
    <property type="entry name" value="LmbE-like"/>
    <property type="match status" value="1"/>
</dbReference>
<dbReference type="InterPro" id="IPR024078">
    <property type="entry name" value="LmbE-like_dom_sf"/>
</dbReference>
<comment type="caution">
    <text evidence="4">The sequence shown here is derived from an EMBL/GenBank/DDBJ whole genome shotgun (WGS) entry which is preliminary data.</text>
</comment>
<dbReference type="InterPro" id="IPR003737">
    <property type="entry name" value="GlcNAc_PI_deacetylase-related"/>
</dbReference>
<dbReference type="RefSeq" id="WP_205359653.1">
    <property type="nucleotide sequence ID" value="NZ_JADKYB010000014.1"/>
</dbReference>
<reference evidence="4 5" key="1">
    <citation type="submission" date="2021-01" db="EMBL/GenBank/DDBJ databases">
        <title>Streptomyces acididurans sp. nov., isolated from a peat swamp forest soil.</title>
        <authorList>
            <person name="Chantavorakit T."/>
            <person name="Duangmal K."/>
        </authorList>
    </citation>
    <scope>NUCLEOTIDE SEQUENCE [LARGE SCALE GENOMIC DNA]</scope>
    <source>
        <strain evidence="4 5">KK5PA1</strain>
    </source>
</reference>
<dbReference type="Pfam" id="PF02585">
    <property type="entry name" value="PIG-L"/>
    <property type="match status" value="1"/>
</dbReference>
<evidence type="ECO:0000256" key="2">
    <source>
        <dbReference type="SAM" id="MobiDB-lite"/>
    </source>
</evidence>
<accession>A0ABS2TZ58</accession>